<dbReference type="AlphaFoldDB" id="A0AAE3W969"/>
<dbReference type="EMBL" id="JAUSUZ010000001">
    <property type="protein sequence ID" value="MDQ0371592.1"/>
    <property type="molecule type" value="Genomic_DNA"/>
</dbReference>
<gene>
    <name evidence="1" type="ORF">J2S42_008261</name>
</gene>
<evidence type="ECO:0000313" key="1">
    <source>
        <dbReference type="EMBL" id="MDQ0371592.1"/>
    </source>
</evidence>
<comment type="caution">
    <text evidence="1">The sequence shown here is derived from an EMBL/GenBank/DDBJ whole genome shotgun (WGS) entry which is preliminary data.</text>
</comment>
<dbReference type="RefSeq" id="WP_307248532.1">
    <property type="nucleotide sequence ID" value="NZ_JAUSUZ010000001.1"/>
</dbReference>
<organism evidence="1 2">
    <name type="scientific">Catenuloplanes indicus</name>
    <dbReference type="NCBI Taxonomy" id="137267"/>
    <lineage>
        <taxon>Bacteria</taxon>
        <taxon>Bacillati</taxon>
        <taxon>Actinomycetota</taxon>
        <taxon>Actinomycetes</taxon>
        <taxon>Micromonosporales</taxon>
        <taxon>Micromonosporaceae</taxon>
        <taxon>Catenuloplanes</taxon>
    </lineage>
</organism>
<dbReference type="Proteomes" id="UP001240236">
    <property type="component" value="Unassembled WGS sequence"/>
</dbReference>
<sequence>MPDLAHLLDRIRRHADGDGRVTSKICITGPEATALLVAYDRAQAVAVAAADFDGDKPDEDVNELYQDFRSALDAWREAMA</sequence>
<accession>A0AAE3W969</accession>
<name>A0AAE3W969_9ACTN</name>
<keyword evidence="2" id="KW-1185">Reference proteome</keyword>
<evidence type="ECO:0000313" key="2">
    <source>
        <dbReference type="Proteomes" id="UP001240236"/>
    </source>
</evidence>
<protein>
    <submittedName>
        <fullName evidence="1">Uncharacterized protein</fullName>
    </submittedName>
</protein>
<reference evidence="1 2" key="1">
    <citation type="submission" date="2023-07" db="EMBL/GenBank/DDBJ databases">
        <title>Sequencing the genomes of 1000 actinobacteria strains.</title>
        <authorList>
            <person name="Klenk H.-P."/>
        </authorList>
    </citation>
    <scope>NUCLEOTIDE SEQUENCE [LARGE SCALE GENOMIC DNA]</scope>
    <source>
        <strain evidence="1 2">DSM 44709</strain>
    </source>
</reference>
<proteinExistence type="predicted"/>